<comment type="caution">
    <text evidence="1">The sequence shown here is derived from an EMBL/GenBank/DDBJ whole genome shotgun (WGS) entry which is preliminary data.</text>
</comment>
<dbReference type="Proteomes" id="UP001614394">
    <property type="component" value="Unassembled WGS sequence"/>
</dbReference>
<gene>
    <name evidence="1" type="ORF">ACIGXA_02770</name>
</gene>
<dbReference type="SUPFAM" id="SSF159245">
    <property type="entry name" value="AttH-like"/>
    <property type="match status" value="1"/>
</dbReference>
<dbReference type="RefSeq" id="WP_399643774.1">
    <property type="nucleotide sequence ID" value="NZ_JBITYG010000001.1"/>
</dbReference>
<evidence type="ECO:0000313" key="1">
    <source>
        <dbReference type="EMBL" id="MFI9099420.1"/>
    </source>
</evidence>
<keyword evidence="2" id="KW-1185">Reference proteome</keyword>
<name>A0ABW8C1X7_9ACTN</name>
<evidence type="ECO:0000313" key="2">
    <source>
        <dbReference type="Proteomes" id="UP001614394"/>
    </source>
</evidence>
<proteinExistence type="predicted"/>
<protein>
    <submittedName>
        <fullName evidence="1">Uncharacterized protein</fullName>
    </submittedName>
</protein>
<reference evidence="1 2" key="1">
    <citation type="submission" date="2024-10" db="EMBL/GenBank/DDBJ databases">
        <title>The Natural Products Discovery Center: Release of the First 8490 Sequenced Strains for Exploring Actinobacteria Biosynthetic Diversity.</title>
        <authorList>
            <person name="Kalkreuter E."/>
            <person name="Kautsar S.A."/>
            <person name="Yang D."/>
            <person name="Bader C.D."/>
            <person name="Teijaro C.N."/>
            <person name="Fluegel L."/>
            <person name="Davis C.M."/>
            <person name="Simpson J.R."/>
            <person name="Lauterbach L."/>
            <person name="Steele A.D."/>
            <person name="Gui C."/>
            <person name="Meng S."/>
            <person name="Li G."/>
            <person name="Viehrig K."/>
            <person name="Ye F."/>
            <person name="Su P."/>
            <person name="Kiefer A.F."/>
            <person name="Nichols A."/>
            <person name="Cepeda A.J."/>
            <person name="Yan W."/>
            <person name="Fan B."/>
            <person name="Jiang Y."/>
            <person name="Adhikari A."/>
            <person name="Zheng C.-J."/>
            <person name="Schuster L."/>
            <person name="Cowan T.M."/>
            <person name="Smanski M.J."/>
            <person name="Chevrette M.G."/>
            <person name="De Carvalho L.P.S."/>
            <person name="Shen B."/>
        </authorList>
    </citation>
    <scope>NUCLEOTIDE SEQUENCE [LARGE SCALE GENOMIC DNA]</scope>
    <source>
        <strain evidence="1 2">NPDC053399</strain>
    </source>
</reference>
<dbReference type="EMBL" id="JBITYG010000001">
    <property type="protein sequence ID" value="MFI9099420.1"/>
    <property type="molecule type" value="Genomic_DNA"/>
</dbReference>
<sequence>MPQRPVPLDEYPVHQIARSMRHVASGDRNAYDRSIFQVFDHEGRALLITGLGVYPNLGVTDAYATLLQGDRLIAVRASDALGEDRMRQQVGPLRIEVQEPLKRLRLVCEPQEPDPDGADPDGDEASSLSFDLVWEADFPAVEEPHHIQYTGDRLFLEANRFCQAGSCHGVIRAGGQEITVERGRFTATRDRSWGVRPIPGEAPGRAAEEFRAEGFHWLWIPIRFEDRFVMVILQEDADGYRTLDSAVLVHPADAGRPDEQLGRAHVDITYRSGSRHPESAVIHLTGADRKPIEIHAELLGGSPLAVGAGYPPAGDWQHGEWKGRGWLDRRTYDLADPAGLGLAAYGVIDHAARFTWDGATGYGIFEHGSFGRHNPSGFTGFDSVAP</sequence>
<accession>A0ABW8C1X7</accession>
<organism evidence="1 2">
    <name type="scientific">Streptomyces fildesensis</name>
    <dbReference type="NCBI Taxonomy" id="375757"/>
    <lineage>
        <taxon>Bacteria</taxon>
        <taxon>Bacillati</taxon>
        <taxon>Actinomycetota</taxon>
        <taxon>Actinomycetes</taxon>
        <taxon>Kitasatosporales</taxon>
        <taxon>Streptomycetaceae</taxon>
        <taxon>Streptomyces</taxon>
    </lineage>
</organism>